<accession>A0A7S9DXN3</accession>
<dbReference type="Gene3D" id="2.40.30.170">
    <property type="match status" value="1"/>
</dbReference>
<dbReference type="KEGG" id="smaa:IT774_00155"/>
<feature type="domain" description="Multidrug resistance protein MdtA-like C-terminal permuted SH3" evidence="8">
    <location>
        <begin position="324"/>
        <end position="382"/>
    </location>
</feature>
<dbReference type="GO" id="GO:0022857">
    <property type="term" value="F:transmembrane transporter activity"/>
    <property type="evidence" value="ECO:0007669"/>
    <property type="project" value="InterPro"/>
</dbReference>
<dbReference type="Proteomes" id="UP000595095">
    <property type="component" value="Chromosome"/>
</dbReference>
<dbReference type="Pfam" id="PF25917">
    <property type="entry name" value="BSH_RND"/>
    <property type="match status" value="1"/>
</dbReference>
<dbReference type="NCBIfam" id="TIGR01730">
    <property type="entry name" value="RND_mfp"/>
    <property type="match status" value="1"/>
</dbReference>
<evidence type="ECO:0000256" key="3">
    <source>
        <dbReference type="SAM" id="Coils"/>
    </source>
</evidence>
<comment type="similarity">
    <text evidence="2">Belongs to the membrane fusion protein (MFP) (TC 8.A.1) family.</text>
</comment>
<dbReference type="Gene3D" id="2.40.420.20">
    <property type="match status" value="1"/>
</dbReference>
<dbReference type="InterPro" id="IPR058624">
    <property type="entry name" value="MdtA-like_HH"/>
</dbReference>
<proteinExistence type="inferred from homology"/>
<dbReference type="Pfam" id="PF25967">
    <property type="entry name" value="RND-MFP_C"/>
    <property type="match status" value="1"/>
</dbReference>
<dbReference type="InterPro" id="IPR006143">
    <property type="entry name" value="RND_pump_MFP"/>
</dbReference>
<evidence type="ECO:0000256" key="4">
    <source>
        <dbReference type="SAM" id="MobiDB-lite"/>
    </source>
</evidence>
<dbReference type="InterPro" id="IPR058625">
    <property type="entry name" value="MdtA-like_BSH"/>
</dbReference>
<evidence type="ECO:0000313" key="9">
    <source>
        <dbReference type="EMBL" id="QPG05745.1"/>
    </source>
</evidence>
<dbReference type="SUPFAM" id="SSF111369">
    <property type="entry name" value="HlyD-like secretion proteins"/>
    <property type="match status" value="1"/>
</dbReference>
<feature type="domain" description="Multidrug resistance protein MdtA-like alpha-helical hairpin" evidence="5">
    <location>
        <begin position="123"/>
        <end position="191"/>
    </location>
</feature>
<evidence type="ECO:0000259" key="8">
    <source>
        <dbReference type="Pfam" id="PF25967"/>
    </source>
</evidence>
<dbReference type="Pfam" id="PF25944">
    <property type="entry name" value="Beta-barrel_RND"/>
    <property type="match status" value="1"/>
</dbReference>
<dbReference type="EMBL" id="CP064795">
    <property type="protein sequence ID" value="QPG05745.1"/>
    <property type="molecule type" value="Genomic_DNA"/>
</dbReference>
<dbReference type="InterPro" id="IPR058627">
    <property type="entry name" value="MdtA-like_C"/>
</dbReference>
<evidence type="ECO:0000259" key="5">
    <source>
        <dbReference type="Pfam" id="PF25876"/>
    </source>
</evidence>
<keyword evidence="3" id="KW-0175">Coiled coil</keyword>
<feature type="region of interest" description="Disordered" evidence="4">
    <location>
        <begin position="390"/>
        <end position="419"/>
    </location>
</feature>
<feature type="domain" description="Multidrug resistance protein MdtA-like beta-barrel" evidence="7">
    <location>
        <begin position="228"/>
        <end position="316"/>
    </location>
</feature>
<sequence>MTYAFFLPVLVARLARMPRVWLLTLLVSGLTACSEAPESKGDGSDKPSQGAKQAIPVGFVNVSLQPIGYIEKLPGRVVSYRKAEIRPQVSGIIQARMFEEGTLVEKGQQLYQIDPERYQADVEVAQANLENANAQVENAQTLVNRYDSLAKNNTLSQQELDDATTRLKQARASVSQAEAQLKNANINLAYTRVYAPISGFIGPSEVTEGALVTQQQTTPLATIRQLDPVYVDLAQSVGDAQALKARLIESRVQKRDDAEFSVSLFFSQSGEPYEHTGRLEATDLSVDQQTGAIRLRSVFPNPDNKLLPGLFVRASIAGLASSKALTVPQKSVQIGQGGARHVWVVTPDNKAAKQAVETGLAYNNRWVIEQGLKPGDKVIVQGTMNLQEGAPVKPKALKSADANSAGLSDSAKPSTDQGR</sequence>
<dbReference type="AlphaFoldDB" id="A0A7S9DXN3"/>
<feature type="domain" description="Multidrug resistance protein MdtA-like barrel-sandwich hybrid" evidence="6">
    <location>
        <begin position="81"/>
        <end position="223"/>
    </location>
</feature>
<dbReference type="InterPro" id="IPR058626">
    <property type="entry name" value="MdtA-like_b-barrel"/>
</dbReference>
<evidence type="ECO:0000259" key="7">
    <source>
        <dbReference type="Pfam" id="PF25944"/>
    </source>
</evidence>
<reference evidence="9 10" key="1">
    <citation type="submission" date="2020-11" db="EMBL/GenBank/DDBJ databases">
        <title>Complete genome sequence for Salinimonas sp. strain G2-b.</title>
        <authorList>
            <person name="Park S.-J."/>
        </authorList>
    </citation>
    <scope>NUCLEOTIDE SEQUENCE [LARGE SCALE GENOMIC DNA]</scope>
    <source>
        <strain evidence="9 10">G2-b</strain>
    </source>
</reference>
<organism evidence="9 10">
    <name type="scientific">Salinimonas marina</name>
    <dbReference type="NCBI Taxonomy" id="2785918"/>
    <lineage>
        <taxon>Bacteria</taxon>
        <taxon>Pseudomonadati</taxon>
        <taxon>Pseudomonadota</taxon>
        <taxon>Gammaproteobacteria</taxon>
        <taxon>Alteromonadales</taxon>
        <taxon>Alteromonadaceae</taxon>
        <taxon>Alteromonas/Salinimonas group</taxon>
        <taxon>Salinimonas</taxon>
    </lineage>
</organism>
<dbReference type="FunFam" id="2.40.420.20:FF:000001">
    <property type="entry name" value="Efflux RND transporter periplasmic adaptor subunit"/>
    <property type="match status" value="1"/>
</dbReference>
<keyword evidence="10" id="KW-1185">Reference proteome</keyword>
<comment type="subcellular location">
    <subcellularLocation>
        <location evidence="1">Cell inner membrane</location>
        <topology evidence="1">Lipid-anchor</topology>
    </subcellularLocation>
</comment>
<dbReference type="GO" id="GO:0005886">
    <property type="term" value="C:plasma membrane"/>
    <property type="evidence" value="ECO:0007669"/>
    <property type="project" value="UniProtKB-SubCell"/>
</dbReference>
<protein>
    <submittedName>
        <fullName evidence="9">Efflux RND transporter periplasmic adaptor subunit</fullName>
    </submittedName>
</protein>
<name>A0A7S9DXN3_9ALTE</name>
<gene>
    <name evidence="9" type="ORF">IT774_00155</name>
</gene>
<evidence type="ECO:0000256" key="2">
    <source>
        <dbReference type="ARBA" id="ARBA00009477"/>
    </source>
</evidence>
<dbReference type="PANTHER" id="PTHR30158">
    <property type="entry name" value="ACRA/E-RELATED COMPONENT OF DRUG EFFLUX TRANSPORTER"/>
    <property type="match status" value="1"/>
</dbReference>
<dbReference type="Pfam" id="PF25876">
    <property type="entry name" value="HH_MFP_RND"/>
    <property type="match status" value="1"/>
</dbReference>
<evidence type="ECO:0000313" key="10">
    <source>
        <dbReference type="Proteomes" id="UP000595095"/>
    </source>
</evidence>
<dbReference type="GO" id="GO:0046677">
    <property type="term" value="P:response to antibiotic"/>
    <property type="evidence" value="ECO:0007669"/>
    <property type="project" value="TreeGrafter"/>
</dbReference>
<dbReference type="Gene3D" id="2.40.50.100">
    <property type="match status" value="1"/>
</dbReference>
<feature type="coiled-coil region" evidence="3">
    <location>
        <begin position="122"/>
        <end position="187"/>
    </location>
</feature>
<feature type="compositionally biased region" description="Polar residues" evidence="4">
    <location>
        <begin position="401"/>
        <end position="419"/>
    </location>
</feature>
<evidence type="ECO:0000256" key="1">
    <source>
        <dbReference type="ARBA" id="ARBA00004519"/>
    </source>
</evidence>
<evidence type="ECO:0000259" key="6">
    <source>
        <dbReference type="Pfam" id="PF25917"/>
    </source>
</evidence>
<dbReference type="Gene3D" id="1.10.287.470">
    <property type="entry name" value="Helix hairpin bin"/>
    <property type="match status" value="1"/>
</dbReference>
<dbReference type="PANTHER" id="PTHR30158:SF3">
    <property type="entry name" value="MULTIDRUG EFFLUX PUMP SUBUNIT ACRA-RELATED"/>
    <property type="match status" value="1"/>
</dbReference>